<dbReference type="GO" id="GO:0004360">
    <property type="term" value="F:glutamine-fructose-6-phosphate transaminase (isomerizing) activity"/>
    <property type="evidence" value="ECO:0007669"/>
    <property type="project" value="TreeGrafter"/>
</dbReference>
<protein>
    <submittedName>
        <fullName evidence="2">Glucosamine-fructose-6-phosphate aminotransferase, isomerising</fullName>
    </submittedName>
</protein>
<dbReference type="Proteomes" id="UP000265618">
    <property type="component" value="Unassembled WGS sequence"/>
</dbReference>
<evidence type="ECO:0000256" key="1">
    <source>
        <dbReference type="SAM" id="MobiDB-lite"/>
    </source>
</evidence>
<proteinExistence type="predicted"/>
<feature type="region of interest" description="Disordered" evidence="1">
    <location>
        <begin position="31"/>
        <end position="102"/>
    </location>
</feature>
<dbReference type="GO" id="GO:0006487">
    <property type="term" value="P:protein N-linked glycosylation"/>
    <property type="evidence" value="ECO:0007669"/>
    <property type="project" value="TreeGrafter"/>
</dbReference>
<dbReference type="Gene3D" id="3.40.50.10490">
    <property type="entry name" value="Glucose-6-phosphate isomerase like protein, domain 1"/>
    <property type="match status" value="2"/>
</dbReference>
<dbReference type="GO" id="GO:0005829">
    <property type="term" value="C:cytosol"/>
    <property type="evidence" value="ECO:0007669"/>
    <property type="project" value="TreeGrafter"/>
</dbReference>
<organism evidence="2 3">
    <name type="scientific">Kipferlia bialata</name>
    <dbReference type="NCBI Taxonomy" id="797122"/>
    <lineage>
        <taxon>Eukaryota</taxon>
        <taxon>Metamonada</taxon>
        <taxon>Carpediemonas-like organisms</taxon>
        <taxon>Kipferlia</taxon>
    </lineage>
</organism>
<gene>
    <name evidence="2" type="ORF">KIPB_004897</name>
</gene>
<dbReference type="InterPro" id="IPR046348">
    <property type="entry name" value="SIS_dom_sf"/>
</dbReference>
<keyword evidence="2" id="KW-0808">Transferase</keyword>
<feature type="compositionally biased region" description="Acidic residues" evidence="1">
    <location>
        <begin position="60"/>
        <end position="73"/>
    </location>
</feature>
<dbReference type="GO" id="GO:0006047">
    <property type="term" value="P:UDP-N-acetylglucosamine metabolic process"/>
    <property type="evidence" value="ECO:0007669"/>
    <property type="project" value="TreeGrafter"/>
</dbReference>
<name>A0A9K3CXM7_9EUKA</name>
<dbReference type="GO" id="GO:0006002">
    <property type="term" value="P:fructose 6-phosphate metabolic process"/>
    <property type="evidence" value="ECO:0007669"/>
    <property type="project" value="TreeGrafter"/>
</dbReference>
<dbReference type="PANTHER" id="PTHR10937">
    <property type="entry name" value="GLUCOSAMINE--FRUCTOSE-6-PHOSPHATE AMINOTRANSFERASE, ISOMERIZING"/>
    <property type="match status" value="1"/>
</dbReference>
<evidence type="ECO:0000313" key="2">
    <source>
        <dbReference type="EMBL" id="GIQ83554.1"/>
    </source>
</evidence>
<dbReference type="AlphaFoldDB" id="A0A9K3CXM7"/>
<dbReference type="OrthoDB" id="15235at2759"/>
<comment type="caution">
    <text evidence="2">The sequence shown here is derived from an EMBL/GenBank/DDBJ whole genome shotgun (WGS) entry which is preliminary data.</text>
</comment>
<accession>A0A9K3CXM7</accession>
<reference evidence="2 3" key="1">
    <citation type="journal article" date="2018" name="PLoS ONE">
        <title>The draft genome of Kipferlia bialata reveals reductive genome evolution in fornicate parasites.</title>
        <authorList>
            <person name="Tanifuji G."/>
            <person name="Takabayashi S."/>
            <person name="Kume K."/>
            <person name="Takagi M."/>
            <person name="Nakayama T."/>
            <person name="Kamikawa R."/>
            <person name="Inagaki Y."/>
            <person name="Hashimoto T."/>
        </authorList>
    </citation>
    <scope>NUCLEOTIDE SEQUENCE [LARGE SCALE GENOMIC DNA]</scope>
    <source>
        <strain evidence="2">NY0173</strain>
    </source>
</reference>
<dbReference type="SUPFAM" id="SSF53697">
    <property type="entry name" value="SIS domain"/>
    <property type="match status" value="2"/>
</dbReference>
<dbReference type="GO" id="GO:0097367">
    <property type="term" value="F:carbohydrate derivative binding"/>
    <property type="evidence" value="ECO:0007669"/>
    <property type="project" value="InterPro"/>
</dbReference>
<feature type="compositionally biased region" description="Basic and acidic residues" evidence="1">
    <location>
        <begin position="34"/>
        <end position="50"/>
    </location>
</feature>
<dbReference type="EMBL" id="BDIP01001093">
    <property type="protein sequence ID" value="GIQ83554.1"/>
    <property type="molecule type" value="Genomic_DNA"/>
</dbReference>
<sequence>MHAEGLSSGELKHGTLALISDDMPVVYVATLDGESVRKREEKDVERERESQMSGSIEGSEGSEDDWQAGETEEDRQREREREEDRERERTTGGVSHRGRVKDALQQVLARRKSGSNMLLIVSESLSPLVDHIRETEREAERERGEKGETQTDREEGASIVLVLPGTSHASLRSVLSVIGLQVLAYLLAVARGHSVDKPRCLAKCVTV</sequence>
<dbReference type="PANTHER" id="PTHR10937:SF0">
    <property type="entry name" value="GLUTAMINE--FRUCTOSE-6-PHOSPHATE TRANSAMINASE (ISOMERIZING)"/>
    <property type="match status" value="1"/>
</dbReference>
<keyword evidence="3" id="KW-1185">Reference proteome</keyword>
<feature type="compositionally biased region" description="Basic and acidic residues" evidence="1">
    <location>
        <begin position="74"/>
        <end position="90"/>
    </location>
</feature>
<keyword evidence="2" id="KW-0032">Aminotransferase</keyword>
<evidence type="ECO:0000313" key="3">
    <source>
        <dbReference type="Proteomes" id="UP000265618"/>
    </source>
</evidence>